<feature type="compositionally biased region" description="Basic and acidic residues" evidence="1">
    <location>
        <begin position="544"/>
        <end position="565"/>
    </location>
</feature>
<feature type="signal peptide" evidence="2">
    <location>
        <begin position="1"/>
        <end position="21"/>
    </location>
</feature>
<feature type="region of interest" description="Disordered" evidence="1">
    <location>
        <begin position="60"/>
        <end position="82"/>
    </location>
</feature>
<keyword evidence="2" id="KW-0732">Signal</keyword>
<dbReference type="RefSeq" id="XP_030976794.1">
    <property type="nucleotide sequence ID" value="XM_031131263.1"/>
</dbReference>
<feature type="compositionally biased region" description="Polar residues" evidence="1">
    <location>
        <begin position="179"/>
        <end position="202"/>
    </location>
</feature>
<evidence type="ECO:0000313" key="3">
    <source>
        <dbReference type="Proteomes" id="UP000515153"/>
    </source>
</evidence>
<evidence type="ECO:0000313" key="4">
    <source>
        <dbReference type="RefSeq" id="XP_030976794.1"/>
    </source>
</evidence>
<reference evidence="4" key="2">
    <citation type="submission" date="2019-10" db="EMBL/GenBank/DDBJ databases">
        <authorList>
            <consortium name="NCBI Genome Project"/>
        </authorList>
    </citation>
    <scope>NUCLEOTIDE SEQUENCE</scope>
    <source>
        <strain evidence="4">NI907</strain>
    </source>
</reference>
<evidence type="ECO:0000256" key="1">
    <source>
        <dbReference type="SAM" id="MobiDB-lite"/>
    </source>
</evidence>
<keyword evidence="3" id="KW-1185">Reference proteome</keyword>
<organism evidence="3 4">
    <name type="scientific">Pyricularia grisea</name>
    <name type="common">Crabgrass-specific blast fungus</name>
    <name type="synonym">Magnaporthe grisea</name>
    <dbReference type="NCBI Taxonomy" id="148305"/>
    <lineage>
        <taxon>Eukaryota</taxon>
        <taxon>Fungi</taxon>
        <taxon>Dikarya</taxon>
        <taxon>Ascomycota</taxon>
        <taxon>Pezizomycotina</taxon>
        <taxon>Sordariomycetes</taxon>
        <taxon>Sordariomycetidae</taxon>
        <taxon>Magnaporthales</taxon>
        <taxon>Pyriculariaceae</taxon>
        <taxon>Pyricularia</taxon>
    </lineage>
</organism>
<sequence length="607" mass="66242">MLLSRYLNLGIIFLITPNVFAISHTHPLETSRRPDQQQISTPALQKRDVDILPWKRQVPGEVPEEGSEAMSADVDGSMPQGKSSTWLGDWWDGLKLNPFANDATDEQPEEGGGFFGGLFGSSNKEAKPPKDKEPKQPSKGIFGGLFSGGDKSEQEPQSSGKSWFKNPFGGGSDADQEPKSSGGSWFRNPFSSSNSDGASENAGSPVAEPAQDPGRGFDGPVGVGTQPIQTSMSPTVKSAAPGIDPASTLLNRQSRRRLRNYDTKEQKRIDTLNLTKQPIPPNDPSLLGITNPVERLRAYDARRDRQRQEQIRSDQAIKNGLLGQKGPLSAEEKKLLDNYDQIEMKNNAKSRILGITDPRKRLVQYKLRDKNKKPLTPMEQQRLEEFDRIEKQNPSSRILKTADPAARLKKYNDREAQRQKNAAAKNKSQPPRGQRGKVAVNSPLAPQQSTPNQPPKKQQVAKPIQENKQIASPAVKQPSRRVRKAQRKEAAATATATAAAQMAKAAPAGTTTSKQATSAPGNKAPQGPNRRERKAQMKVYVADAARKEKAARAAEAQKRLQEKKSATSVGVAAVKTQSTGKPEPMSEKEKAKANENMAAFANLPGLV</sequence>
<dbReference type="Proteomes" id="UP000515153">
    <property type="component" value="Chromosome VI"/>
</dbReference>
<evidence type="ECO:0000256" key="2">
    <source>
        <dbReference type="SAM" id="SignalP"/>
    </source>
</evidence>
<reference evidence="3 4" key="1">
    <citation type="journal article" date="2019" name="Mol. Biol. Evol.">
        <title>Blast fungal genomes show frequent chromosomal changes, gene gains and losses, and effector gene turnover.</title>
        <authorList>
            <person name="Gomez Luciano L.B."/>
            <person name="Jason Tsai I."/>
            <person name="Chuma I."/>
            <person name="Tosa Y."/>
            <person name="Chen Y.H."/>
            <person name="Li J.Y."/>
            <person name="Li M.Y."/>
            <person name="Jade Lu M.Y."/>
            <person name="Nakayashiki H."/>
            <person name="Li W.H."/>
        </authorList>
    </citation>
    <scope>NUCLEOTIDE SEQUENCE [LARGE SCALE GENOMIC DNA]</scope>
    <source>
        <strain evidence="3 4">NI907</strain>
    </source>
</reference>
<accession>A0A6P8APG7</accession>
<feature type="compositionally biased region" description="Basic and acidic residues" evidence="1">
    <location>
        <begin position="302"/>
        <end position="312"/>
    </location>
</feature>
<protein>
    <submittedName>
        <fullName evidence="4">Uncharacterized protein</fullName>
    </submittedName>
</protein>
<reference evidence="4" key="3">
    <citation type="submission" date="2025-08" db="UniProtKB">
        <authorList>
            <consortium name="RefSeq"/>
        </authorList>
    </citation>
    <scope>IDENTIFICATION</scope>
    <source>
        <strain evidence="4">NI907</strain>
    </source>
</reference>
<name>A0A6P8APG7_PYRGI</name>
<dbReference type="KEGG" id="pgri:PgNI_11293"/>
<feature type="compositionally biased region" description="Basic and acidic residues" evidence="1">
    <location>
        <begin position="381"/>
        <end position="391"/>
    </location>
</feature>
<dbReference type="AlphaFoldDB" id="A0A6P8APG7"/>
<feature type="chain" id="PRO_5028385908" evidence="2">
    <location>
        <begin position="22"/>
        <end position="607"/>
    </location>
</feature>
<gene>
    <name evidence="4" type="ORF">PgNI_11293</name>
</gene>
<feature type="compositionally biased region" description="Low complexity" evidence="1">
    <location>
        <begin position="491"/>
        <end position="511"/>
    </location>
</feature>
<feature type="compositionally biased region" description="Polar residues" evidence="1">
    <location>
        <begin position="226"/>
        <end position="236"/>
    </location>
</feature>
<proteinExistence type="predicted"/>
<feature type="compositionally biased region" description="Gly residues" evidence="1">
    <location>
        <begin position="110"/>
        <end position="119"/>
    </location>
</feature>
<feature type="region of interest" description="Disordered" evidence="1">
    <location>
        <begin position="349"/>
        <end position="592"/>
    </location>
</feature>
<feature type="region of interest" description="Disordered" evidence="1">
    <location>
        <begin position="98"/>
        <end position="246"/>
    </location>
</feature>
<feature type="compositionally biased region" description="Basic and acidic residues" evidence="1">
    <location>
        <begin position="124"/>
        <end position="136"/>
    </location>
</feature>
<dbReference type="GeneID" id="41966168"/>
<feature type="region of interest" description="Disordered" evidence="1">
    <location>
        <begin position="302"/>
        <end position="329"/>
    </location>
</feature>